<dbReference type="InterPro" id="IPR007325">
    <property type="entry name" value="KFase/CYL"/>
</dbReference>
<dbReference type="PANTHER" id="PTHR34861">
    <property type="match status" value="1"/>
</dbReference>
<dbReference type="SUPFAM" id="SSF102198">
    <property type="entry name" value="Putative cyclase"/>
    <property type="match status" value="1"/>
</dbReference>
<dbReference type="EMBL" id="CAFBPN010000015">
    <property type="protein sequence ID" value="CAB5014423.1"/>
    <property type="molecule type" value="Genomic_DNA"/>
</dbReference>
<dbReference type="GO" id="GO:0019441">
    <property type="term" value="P:L-tryptophan catabolic process to kynurenine"/>
    <property type="evidence" value="ECO:0007669"/>
    <property type="project" value="InterPro"/>
</dbReference>
<protein>
    <submittedName>
        <fullName evidence="1">Unannotated protein</fullName>
    </submittedName>
</protein>
<proteinExistence type="predicted"/>
<evidence type="ECO:0000313" key="1">
    <source>
        <dbReference type="EMBL" id="CAB5014423.1"/>
    </source>
</evidence>
<reference evidence="1" key="1">
    <citation type="submission" date="2020-05" db="EMBL/GenBank/DDBJ databases">
        <authorList>
            <person name="Chiriac C."/>
            <person name="Salcher M."/>
            <person name="Ghai R."/>
            <person name="Kavagutti S V."/>
        </authorList>
    </citation>
    <scope>NUCLEOTIDE SEQUENCE</scope>
</reference>
<dbReference type="Gene3D" id="3.50.30.50">
    <property type="entry name" value="Putative cyclase"/>
    <property type="match status" value="1"/>
</dbReference>
<name>A0A6J7QFE5_9ZZZZ</name>
<dbReference type="GO" id="GO:0004061">
    <property type="term" value="F:arylformamidase activity"/>
    <property type="evidence" value="ECO:0007669"/>
    <property type="project" value="InterPro"/>
</dbReference>
<accession>A0A6J7QFE5</accession>
<gene>
    <name evidence="1" type="ORF">UFOPK4098_00483</name>
</gene>
<dbReference type="AlphaFoldDB" id="A0A6J7QFE5"/>
<sequence length="335" mass="37273">MVKSTLPQYSELPLRGGLPSSWDVWTSPGARYFGCLNLLTPERVATAAQLVQRGAVFAMNWNMREPNPPLFGRQGFEHEVTGDDRATSHDDVLHGWNTQSSSQWDGFRHIRNFAAQADEEGTGHYGGVPDEEHGMHHWAQRGIAGRAVLADVGRWRIKVGRPLQYDIADPIEPHELLECLEDQGTELREGDILLMRTGWMQWYMQQSEETRARLAQPRDLATPGLRSGESTAEALWNMHIAALGADNPAVEAWPPGANSTPEHQAEVRADKRRMHEIFTHTLILPMLGLPLGEMFDLDALADDCARDGRYEGFFTSAPLNLPSGVASPPNALVIK</sequence>
<organism evidence="1">
    <name type="scientific">freshwater metagenome</name>
    <dbReference type="NCBI Taxonomy" id="449393"/>
    <lineage>
        <taxon>unclassified sequences</taxon>
        <taxon>metagenomes</taxon>
        <taxon>ecological metagenomes</taxon>
    </lineage>
</organism>
<dbReference type="InterPro" id="IPR037175">
    <property type="entry name" value="KFase_sf"/>
</dbReference>
<dbReference type="Pfam" id="PF04199">
    <property type="entry name" value="Cyclase"/>
    <property type="match status" value="1"/>
</dbReference>
<dbReference type="PANTHER" id="PTHR34861:SF10">
    <property type="entry name" value="CYCLASE"/>
    <property type="match status" value="1"/>
</dbReference>